<evidence type="ECO:0000256" key="1">
    <source>
        <dbReference type="ARBA" id="ARBA00002265"/>
    </source>
</evidence>
<proteinExistence type="inferred from homology"/>
<comment type="subcellular location">
    <subcellularLocation>
        <location evidence="2">Cell inner membrane</location>
        <topology evidence="2">Multi-pass membrane protein</topology>
    </subcellularLocation>
</comment>
<dbReference type="PANTHER" id="PTHR33529:SF7">
    <property type="entry name" value="LIPOPOLYSACCHARIDE EXPORT SYSTEM PERMEASE PROTEIN LPTF"/>
    <property type="match status" value="1"/>
</dbReference>
<evidence type="ECO:0000256" key="6">
    <source>
        <dbReference type="ARBA" id="ARBA00022475"/>
    </source>
</evidence>
<evidence type="ECO:0000256" key="12">
    <source>
        <dbReference type="SAM" id="Phobius"/>
    </source>
</evidence>
<gene>
    <name evidence="13" type="primary">lptF</name>
    <name evidence="13" type="ORF">MGMO_45c00750</name>
</gene>
<feature type="transmembrane region" description="Helical" evidence="12">
    <location>
        <begin position="28"/>
        <end position="49"/>
    </location>
</feature>
<feature type="transmembrane region" description="Helical" evidence="12">
    <location>
        <begin position="345"/>
        <end position="370"/>
    </location>
</feature>
<keyword evidence="6" id="KW-1003">Cell membrane</keyword>
<dbReference type="STRING" id="1116472.MGMO_45c00750"/>
<evidence type="ECO:0000256" key="3">
    <source>
        <dbReference type="ARBA" id="ARBA00007725"/>
    </source>
</evidence>
<feature type="transmembrane region" description="Helical" evidence="12">
    <location>
        <begin position="114"/>
        <end position="137"/>
    </location>
</feature>
<dbReference type="InterPro" id="IPR005495">
    <property type="entry name" value="LptG/LptF_permease"/>
</dbReference>
<dbReference type="AlphaFoldDB" id="V5C7Y0"/>
<comment type="function">
    <text evidence="1">Part of the ABC transporter complex LptBFG involved in the translocation of lipopolysaccharide (LPS) from the inner membrane to the outer membrane.</text>
</comment>
<dbReference type="GO" id="GO:0055085">
    <property type="term" value="P:transmembrane transport"/>
    <property type="evidence" value="ECO:0007669"/>
    <property type="project" value="InterPro"/>
</dbReference>
<dbReference type="Proteomes" id="UP000017842">
    <property type="component" value="Unassembled WGS sequence"/>
</dbReference>
<sequence length="378" mass="41939">MDVDWPKGYKMARRPVITVLDKMIALDLLKTVFSVWTVIVVIIVSQKFIKILEKAVEGHISNDTILTVLGLKTIIVGITLLPAATFMALLMVLGRLYKDQEMSAIATAGGGAGTIYRAVFLLALPLSILTYGLSMYASPWAEARMQGVMNQDEQSSDIRGIAAGKFSEYSRGDLVFYVENITSDNKMQSVFVQKRKNADLSIITAEQSHFEDLPGGRYMVFENGEHTQGHPGDFNYTIEAFKAYAVKIEEKALSNTLTPKAVASSQLSKSVEPRDITELQNRLSVPLTILLFAFLAVPLAKISPRGGIYGSMMLGFLIYFSHGNFSGITQSWVVKGTIPVWPGVFWVILAFILIGFMLLANWYGFQWVILSIKKRISK</sequence>
<dbReference type="EMBL" id="AYLO01000044">
    <property type="protein sequence ID" value="ESS72843.1"/>
    <property type="molecule type" value="Genomic_DNA"/>
</dbReference>
<protein>
    <recommendedName>
        <fullName evidence="4">Lipopolysaccharide export system permease protein LptF</fullName>
    </recommendedName>
</protein>
<dbReference type="InterPro" id="IPR030922">
    <property type="entry name" value="LptF"/>
</dbReference>
<dbReference type="NCBIfam" id="TIGR04407">
    <property type="entry name" value="LptF_YjgP"/>
    <property type="match status" value="1"/>
</dbReference>
<evidence type="ECO:0000256" key="9">
    <source>
        <dbReference type="ARBA" id="ARBA00022989"/>
    </source>
</evidence>
<evidence type="ECO:0000313" key="14">
    <source>
        <dbReference type="Proteomes" id="UP000017842"/>
    </source>
</evidence>
<comment type="subunit">
    <text evidence="11">Component of the lipopolysaccharide transport and assembly complex. The LptBFG transporter is composed of two ATP-binding proteins (LptB) and two transmembrane proteins (LptF and LptG).</text>
</comment>
<dbReference type="PATRIC" id="fig|1116472.3.peg.1397"/>
<accession>V5C7Y0</accession>
<evidence type="ECO:0000256" key="2">
    <source>
        <dbReference type="ARBA" id="ARBA00004429"/>
    </source>
</evidence>
<keyword evidence="7" id="KW-0997">Cell inner membrane</keyword>
<keyword evidence="9 12" id="KW-1133">Transmembrane helix</keyword>
<organism evidence="13 14">
    <name type="scientific">Methyloglobulus morosus KoM1</name>
    <dbReference type="NCBI Taxonomy" id="1116472"/>
    <lineage>
        <taxon>Bacteria</taxon>
        <taxon>Pseudomonadati</taxon>
        <taxon>Pseudomonadota</taxon>
        <taxon>Gammaproteobacteria</taxon>
        <taxon>Methylococcales</taxon>
        <taxon>Methylococcaceae</taxon>
        <taxon>Methyloglobulus</taxon>
    </lineage>
</organism>
<keyword evidence="14" id="KW-1185">Reference proteome</keyword>
<evidence type="ECO:0000256" key="7">
    <source>
        <dbReference type="ARBA" id="ARBA00022519"/>
    </source>
</evidence>
<dbReference type="Pfam" id="PF03739">
    <property type="entry name" value="LptF_LptG"/>
    <property type="match status" value="1"/>
</dbReference>
<comment type="similarity">
    <text evidence="3">Belongs to the LptF/LptG family.</text>
</comment>
<evidence type="ECO:0000256" key="11">
    <source>
        <dbReference type="ARBA" id="ARBA00026081"/>
    </source>
</evidence>
<keyword evidence="5" id="KW-0813">Transport</keyword>
<feature type="transmembrane region" description="Helical" evidence="12">
    <location>
        <begin position="307"/>
        <end position="325"/>
    </location>
</feature>
<dbReference type="GO" id="GO:0043190">
    <property type="term" value="C:ATP-binding cassette (ABC) transporter complex"/>
    <property type="evidence" value="ECO:0007669"/>
    <property type="project" value="InterPro"/>
</dbReference>
<name>V5C7Y0_9GAMM</name>
<evidence type="ECO:0000256" key="4">
    <source>
        <dbReference type="ARBA" id="ARBA00014213"/>
    </source>
</evidence>
<evidence type="ECO:0000256" key="10">
    <source>
        <dbReference type="ARBA" id="ARBA00023136"/>
    </source>
</evidence>
<evidence type="ECO:0000313" key="13">
    <source>
        <dbReference type="EMBL" id="ESS72843.1"/>
    </source>
</evidence>
<keyword evidence="8 12" id="KW-0812">Transmembrane</keyword>
<evidence type="ECO:0000256" key="8">
    <source>
        <dbReference type="ARBA" id="ARBA00022692"/>
    </source>
</evidence>
<comment type="caution">
    <text evidence="13">The sequence shown here is derived from an EMBL/GenBank/DDBJ whole genome shotgun (WGS) entry which is preliminary data.</text>
</comment>
<evidence type="ECO:0000256" key="5">
    <source>
        <dbReference type="ARBA" id="ARBA00022448"/>
    </source>
</evidence>
<dbReference type="GO" id="GO:0015920">
    <property type="term" value="P:lipopolysaccharide transport"/>
    <property type="evidence" value="ECO:0007669"/>
    <property type="project" value="TreeGrafter"/>
</dbReference>
<keyword evidence="10 12" id="KW-0472">Membrane</keyword>
<reference evidence="13 14" key="1">
    <citation type="journal article" date="2013" name="Genome Announc.">
        <title>Draft Genome Sequence of the Methanotrophic Gammaproteobacterium Methyloglobulus morosus DSM 22980 Strain KoM1.</title>
        <authorList>
            <person name="Poehlein A."/>
            <person name="Deutzmann J.S."/>
            <person name="Daniel R."/>
            <person name="Simeonova D.D."/>
        </authorList>
    </citation>
    <scope>NUCLEOTIDE SEQUENCE [LARGE SCALE GENOMIC DNA]</scope>
    <source>
        <strain evidence="13 14">KoM1</strain>
    </source>
</reference>
<dbReference type="eggNOG" id="COG0795">
    <property type="taxonomic scope" value="Bacteria"/>
</dbReference>
<dbReference type="PANTHER" id="PTHR33529">
    <property type="entry name" value="SLR0882 PROTEIN-RELATED"/>
    <property type="match status" value="1"/>
</dbReference>
<feature type="transmembrane region" description="Helical" evidence="12">
    <location>
        <begin position="69"/>
        <end position="93"/>
    </location>
</feature>